<keyword evidence="2" id="KW-1185">Reference proteome</keyword>
<dbReference type="Proteomes" id="UP000030686">
    <property type="component" value="Unassembled WGS sequence"/>
</dbReference>
<evidence type="ECO:0000313" key="2">
    <source>
        <dbReference type="Proteomes" id="UP000030686"/>
    </source>
</evidence>
<dbReference type="EMBL" id="HG792015">
    <property type="protein sequence ID" value="CDM27633.1"/>
    <property type="molecule type" value="Genomic_DNA"/>
</dbReference>
<dbReference type="OrthoDB" id="4375162at2759"/>
<name>W6PTT8_PENRF</name>
<evidence type="ECO:0000313" key="1">
    <source>
        <dbReference type="EMBL" id="CDM27633.1"/>
    </source>
</evidence>
<accession>W6PTT8</accession>
<organism evidence="1 2">
    <name type="scientific">Penicillium roqueforti (strain FM164)</name>
    <dbReference type="NCBI Taxonomy" id="1365484"/>
    <lineage>
        <taxon>Eukaryota</taxon>
        <taxon>Fungi</taxon>
        <taxon>Dikarya</taxon>
        <taxon>Ascomycota</taxon>
        <taxon>Pezizomycotina</taxon>
        <taxon>Eurotiomycetes</taxon>
        <taxon>Eurotiomycetidae</taxon>
        <taxon>Eurotiales</taxon>
        <taxon>Aspergillaceae</taxon>
        <taxon>Penicillium</taxon>
    </lineage>
</organism>
<sequence length="73" mass="7775">MIIPIFGPRDLASVLAHASLHCVTGLTLPPVDANSFSSTVRLARALGEDVCLGCTSLPSGSILYLVLFRMYIL</sequence>
<gene>
    <name evidence="1" type="ORF">PROQFM164_S01g001444</name>
</gene>
<dbReference type="AlphaFoldDB" id="W6PTT8"/>
<protein>
    <submittedName>
        <fullName evidence="1">Genomic scaffold, ProqFM164S01</fullName>
    </submittedName>
</protein>
<proteinExistence type="predicted"/>
<reference evidence="1" key="1">
    <citation type="journal article" date="2014" name="Nat. Commun.">
        <title>Multiple recent horizontal transfers of a large genomic region in cheese making fungi.</title>
        <authorList>
            <person name="Cheeseman K."/>
            <person name="Ropars J."/>
            <person name="Renault P."/>
            <person name="Dupont J."/>
            <person name="Gouzy J."/>
            <person name="Branca A."/>
            <person name="Abraham A.L."/>
            <person name="Ceppi M."/>
            <person name="Conseiller E."/>
            <person name="Debuchy R."/>
            <person name="Malagnac F."/>
            <person name="Goarin A."/>
            <person name="Silar P."/>
            <person name="Lacoste S."/>
            <person name="Sallet E."/>
            <person name="Bensimon A."/>
            <person name="Giraud T."/>
            <person name="Brygoo Y."/>
        </authorList>
    </citation>
    <scope>NUCLEOTIDE SEQUENCE [LARGE SCALE GENOMIC DNA]</scope>
    <source>
        <strain evidence="1">FM164</strain>
    </source>
</reference>